<evidence type="ECO:0000256" key="1">
    <source>
        <dbReference type="SAM" id="MobiDB-lite"/>
    </source>
</evidence>
<feature type="compositionally biased region" description="Basic and acidic residues" evidence="1">
    <location>
        <begin position="78"/>
        <end position="101"/>
    </location>
</feature>
<dbReference type="AlphaFoldDB" id="A0A3N9PAB1"/>
<reference evidence="2 3" key="1">
    <citation type="submission" date="2018-11" db="EMBL/GenBank/DDBJ databases">
        <title>Genome sequence of strain 7197.</title>
        <authorList>
            <person name="Gao J."/>
            <person name="Sun J."/>
        </authorList>
    </citation>
    <scope>NUCLEOTIDE SEQUENCE [LARGE SCALE GENOMIC DNA]</scope>
    <source>
        <strain evidence="2 3">7197</strain>
    </source>
</reference>
<feature type="compositionally biased region" description="Basic and acidic residues" evidence="1">
    <location>
        <begin position="40"/>
        <end position="68"/>
    </location>
</feature>
<sequence length="101" mass="11350">MSLKPVELQIALPRTTEAGKLQQELQHRSALNQQLLAGENIKDSREQTQRSAEIDESSKSAVREDGRRGGSSSNGHSQEQKKSKEHNAEHPYKGRRFDVTL</sequence>
<evidence type="ECO:0000313" key="2">
    <source>
        <dbReference type="EMBL" id="RQW13153.1"/>
    </source>
</evidence>
<evidence type="ECO:0008006" key="4">
    <source>
        <dbReference type="Google" id="ProtNLM"/>
    </source>
</evidence>
<keyword evidence="3" id="KW-1185">Reference proteome</keyword>
<name>A0A3N9PAB1_9BACL</name>
<feature type="region of interest" description="Disordered" evidence="1">
    <location>
        <begin position="36"/>
        <end position="101"/>
    </location>
</feature>
<accession>A0A3N9PAB1</accession>
<dbReference type="Proteomes" id="UP000282529">
    <property type="component" value="Unassembled WGS sequence"/>
</dbReference>
<proteinExistence type="predicted"/>
<gene>
    <name evidence="2" type="ORF">EH198_01630</name>
</gene>
<dbReference type="OrthoDB" id="2476294at2"/>
<comment type="caution">
    <text evidence="2">The sequence shown here is derived from an EMBL/GenBank/DDBJ whole genome shotgun (WGS) entry which is preliminary data.</text>
</comment>
<evidence type="ECO:0000313" key="3">
    <source>
        <dbReference type="Proteomes" id="UP000282529"/>
    </source>
</evidence>
<protein>
    <recommendedName>
        <fullName evidence="4">RNA polymerase subunit sigma</fullName>
    </recommendedName>
</protein>
<organism evidence="2 3">
    <name type="scientific">Paenibacillus rhizophilus</name>
    <dbReference type="NCBI Taxonomy" id="1850366"/>
    <lineage>
        <taxon>Bacteria</taxon>
        <taxon>Bacillati</taxon>
        <taxon>Bacillota</taxon>
        <taxon>Bacilli</taxon>
        <taxon>Bacillales</taxon>
        <taxon>Paenibacillaceae</taxon>
        <taxon>Paenibacillus</taxon>
    </lineage>
</organism>
<dbReference type="EMBL" id="RQPI01000001">
    <property type="protein sequence ID" value="RQW13153.1"/>
    <property type="molecule type" value="Genomic_DNA"/>
</dbReference>
<dbReference type="RefSeq" id="WP_124693804.1">
    <property type="nucleotide sequence ID" value="NZ_JBHUFE010000016.1"/>
</dbReference>